<evidence type="ECO:0000256" key="2">
    <source>
        <dbReference type="RuleBase" id="RU000461"/>
    </source>
</evidence>
<evidence type="ECO:0000313" key="3">
    <source>
        <dbReference type="EMBL" id="GAA3665956.1"/>
    </source>
</evidence>
<keyword evidence="2" id="KW-0349">Heme</keyword>
<dbReference type="InterPro" id="IPR036396">
    <property type="entry name" value="Cyt_P450_sf"/>
</dbReference>
<dbReference type="RefSeq" id="WP_346133583.1">
    <property type="nucleotide sequence ID" value="NZ_BAABBE010000019.1"/>
</dbReference>
<dbReference type="InterPro" id="IPR001128">
    <property type="entry name" value="Cyt_P450"/>
</dbReference>
<sequence>MLLGLNPGQWDALRDAPTTIPDVVEEILRHRSPVSAPREDAGMPRYAMSDIEVEGVRIPADDLVLLGIDQANRDEDRFPDPAAFTSRESNPHLTFGHGPRSCVGAPLARVELTEVFGALVTRFETFGLAVDVAQLTPRTEQLVGGVAELPVRWTAP</sequence>
<organism evidence="3 4">
    <name type="scientific">Lentzea roselyniae</name>
    <dbReference type="NCBI Taxonomy" id="531940"/>
    <lineage>
        <taxon>Bacteria</taxon>
        <taxon>Bacillati</taxon>
        <taxon>Actinomycetota</taxon>
        <taxon>Actinomycetes</taxon>
        <taxon>Pseudonocardiales</taxon>
        <taxon>Pseudonocardiaceae</taxon>
        <taxon>Lentzea</taxon>
    </lineage>
</organism>
<proteinExistence type="inferred from homology"/>
<comment type="similarity">
    <text evidence="1 2">Belongs to the cytochrome P450 family.</text>
</comment>
<protein>
    <recommendedName>
        <fullName evidence="5">Cytochrome P450</fullName>
    </recommendedName>
</protein>
<keyword evidence="2" id="KW-0560">Oxidoreductase</keyword>
<comment type="caution">
    <text evidence="3">The sequence shown here is derived from an EMBL/GenBank/DDBJ whole genome shotgun (WGS) entry which is preliminary data.</text>
</comment>
<accession>A0ABP7BQA9</accession>
<keyword evidence="4" id="KW-1185">Reference proteome</keyword>
<dbReference type="EMBL" id="BAABBE010000019">
    <property type="protein sequence ID" value="GAA3665956.1"/>
    <property type="molecule type" value="Genomic_DNA"/>
</dbReference>
<dbReference type="InterPro" id="IPR002397">
    <property type="entry name" value="Cyt_P450_B"/>
</dbReference>
<evidence type="ECO:0008006" key="5">
    <source>
        <dbReference type="Google" id="ProtNLM"/>
    </source>
</evidence>
<evidence type="ECO:0000313" key="4">
    <source>
        <dbReference type="Proteomes" id="UP001500711"/>
    </source>
</evidence>
<dbReference type="SUPFAM" id="SSF48264">
    <property type="entry name" value="Cytochrome P450"/>
    <property type="match status" value="1"/>
</dbReference>
<dbReference type="Gene3D" id="1.10.630.10">
    <property type="entry name" value="Cytochrome P450"/>
    <property type="match status" value="1"/>
</dbReference>
<gene>
    <name evidence="3" type="ORF">GCM10022267_60390</name>
</gene>
<keyword evidence="2" id="KW-0479">Metal-binding</keyword>
<dbReference type="PANTHER" id="PTHR46696">
    <property type="entry name" value="P450, PUTATIVE (EUROFUNG)-RELATED"/>
    <property type="match status" value="1"/>
</dbReference>
<keyword evidence="2" id="KW-0503">Monooxygenase</keyword>
<dbReference type="PROSITE" id="PS00086">
    <property type="entry name" value="CYTOCHROME_P450"/>
    <property type="match status" value="1"/>
</dbReference>
<dbReference type="InterPro" id="IPR017972">
    <property type="entry name" value="Cyt_P450_CS"/>
</dbReference>
<dbReference type="PRINTS" id="PR00359">
    <property type="entry name" value="BP450"/>
</dbReference>
<reference evidence="4" key="1">
    <citation type="journal article" date="2019" name="Int. J. Syst. Evol. Microbiol.">
        <title>The Global Catalogue of Microorganisms (GCM) 10K type strain sequencing project: providing services to taxonomists for standard genome sequencing and annotation.</title>
        <authorList>
            <consortium name="The Broad Institute Genomics Platform"/>
            <consortium name="The Broad Institute Genome Sequencing Center for Infectious Disease"/>
            <person name="Wu L."/>
            <person name="Ma J."/>
        </authorList>
    </citation>
    <scope>NUCLEOTIDE SEQUENCE [LARGE SCALE GENOMIC DNA]</scope>
    <source>
        <strain evidence="4">JCM 17494</strain>
    </source>
</reference>
<evidence type="ECO:0000256" key="1">
    <source>
        <dbReference type="ARBA" id="ARBA00010617"/>
    </source>
</evidence>
<dbReference type="Pfam" id="PF00067">
    <property type="entry name" value="p450"/>
    <property type="match status" value="1"/>
</dbReference>
<name>A0ABP7BQA9_9PSEU</name>
<dbReference type="Proteomes" id="UP001500711">
    <property type="component" value="Unassembled WGS sequence"/>
</dbReference>
<keyword evidence="2" id="KW-0408">Iron</keyword>
<dbReference type="PANTHER" id="PTHR46696:SF6">
    <property type="entry name" value="P450, PUTATIVE (EUROFUNG)-RELATED"/>
    <property type="match status" value="1"/>
</dbReference>